<dbReference type="Proteomes" id="UP000251889">
    <property type="component" value="Unassembled WGS sequence"/>
</dbReference>
<evidence type="ECO:0000313" key="2">
    <source>
        <dbReference type="Proteomes" id="UP000251889"/>
    </source>
</evidence>
<protein>
    <submittedName>
        <fullName evidence="1">Uncharacterized protein</fullName>
    </submittedName>
</protein>
<proteinExistence type="predicted"/>
<evidence type="ECO:0000313" key="1">
    <source>
        <dbReference type="EMBL" id="RAW00902.1"/>
    </source>
</evidence>
<reference evidence="1 2" key="1">
    <citation type="submission" date="2018-06" db="EMBL/GenBank/DDBJ databases">
        <title>Chryseolinea flavus sp. nov., a member of the phylum Bacteroidetes isolated from soil.</title>
        <authorList>
            <person name="Li Y."/>
            <person name="Wang J."/>
        </authorList>
    </citation>
    <scope>NUCLEOTIDE SEQUENCE [LARGE SCALE GENOMIC DNA]</scope>
    <source>
        <strain evidence="1 2">SDU1-6</strain>
    </source>
</reference>
<sequence length="279" mass="30706">MLLTLVSLSACSIRQTGSDMVFDSVLVKADDSLTTIVDSEQLPEGLLFKDNETFFKALVEKKFVAGELIDITFITENLVSVEEGESAQLSVALIQSGEGEYVGGREGIQYATVHCMLVVFKKVGEEQVFRDFVSLGDVESQGLVSGSIEGEEIKITDDNAAVLIHFKSSEEGAGDYGFRKDDASLYVFVKSKLTSVLEMTLEDYQFSSDEHGDYSERSSVTEIKVLDSKSNGLYDISLHTTVNVSVTKDEESYDGNDAIEEAPVDPITYRWDGVKYQSN</sequence>
<dbReference type="EMBL" id="QMFY01000005">
    <property type="protein sequence ID" value="RAW00902.1"/>
    <property type="molecule type" value="Genomic_DNA"/>
</dbReference>
<accession>A0A364Y2J6</accession>
<comment type="caution">
    <text evidence="1">The sequence shown here is derived from an EMBL/GenBank/DDBJ whole genome shotgun (WGS) entry which is preliminary data.</text>
</comment>
<gene>
    <name evidence="1" type="ORF">DQQ10_11710</name>
</gene>
<organism evidence="1 2">
    <name type="scientific">Pseudochryseolinea flava</name>
    <dbReference type="NCBI Taxonomy" id="2059302"/>
    <lineage>
        <taxon>Bacteria</taxon>
        <taxon>Pseudomonadati</taxon>
        <taxon>Bacteroidota</taxon>
        <taxon>Cytophagia</taxon>
        <taxon>Cytophagales</taxon>
        <taxon>Fulvivirgaceae</taxon>
        <taxon>Pseudochryseolinea</taxon>
    </lineage>
</organism>
<name>A0A364Y2J6_9BACT</name>
<keyword evidence="2" id="KW-1185">Reference proteome</keyword>
<dbReference type="AlphaFoldDB" id="A0A364Y2J6"/>